<gene>
    <name evidence="3" type="ORF">AGOS_ADL132W</name>
</gene>
<dbReference type="EMBL" id="AE016817">
    <property type="protein sequence ID" value="AAS51788.2"/>
    <property type="molecule type" value="Genomic_DNA"/>
</dbReference>
<dbReference type="HOGENOM" id="CLU_026020_0_0_1"/>
<evidence type="ECO:0000256" key="1">
    <source>
        <dbReference type="SAM" id="MobiDB-lite"/>
    </source>
</evidence>
<keyword evidence="4" id="KW-1185">Reference proteome</keyword>
<feature type="transmembrane region" description="Helical" evidence="2">
    <location>
        <begin position="34"/>
        <end position="54"/>
    </location>
</feature>
<dbReference type="InterPro" id="IPR014805">
    <property type="entry name" value="SKG6/TOS2-like"/>
</dbReference>
<dbReference type="FunCoup" id="Q75AQ2">
    <property type="interactions" value="46"/>
</dbReference>
<reference evidence="4" key="2">
    <citation type="journal article" date="2013" name="G3 (Bethesda)">
        <title>Genomes of Ashbya fungi isolated from insects reveal four mating-type loci, numerous translocations, lack of transposons, and distinct gene duplications.</title>
        <authorList>
            <person name="Dietrich F.S."/>
            <person name="Voegeli S."/>
            <person name="Kuo S."/>
            <person name="Philippsen P."/>
        </authorList>
    </citation>
    <scope>GENOME REANNOTATION</scope>
    <source>
        <strain evidence="4">ATCC 10895 / CBS 109.51 / FGSC 9923 / NRRL Y-1056</strain>
    </source>
</reference>
<evidence type="ECO:0000313" key="4">
    <source>
        <dbReference type="Proteomes" id="UP000000591"/>
    </source>
</evidence>
<dbReference type="Proteomes" id="UP000000591">
    <property type="component" value="Chromosome IV"/>
</dbReference>
<dbReference type="OMA" id="RMKSIYQ"/>
<feature type="region of interest" description="Disordered" evidence="1">
    <location>
        <begin position="1"/>
        <end position="26"/>
    </location>
</feature>
<feature type="region of interest" description="Disordered" evidence="1">
    <location>
        <begin position="301"/>
        <end position="330"/>
    </location>
</feature>
<feature type="region of interest" description="Disordered" evidence="1">
    <location>
        <begin position="591"/>
        <end position="616"/>
    </location>
</feature>
<name>Q75AQ2_EREGS</name>
<dbReference type="RefSeq" id="NP_983964.2">
    <property type="nucleotide sequence ID" value="NM_209317.2"/>
</dbReference>
<evidence type="ECO:0000313" key="3">
    <source>
        <dbReference type="EMBL" id="AAS51788.2"/>
    </source>
</evidence>
<feature type="compositionally biased region" description="Polar residues" evidence="1">
    <location>
        <begin position="436"/>
        <end position="446"/>
    </location>
</feature>
<feature type="compositionally biased region" description="Polar residues" evidence="1">
    <location>
        <begin position="595"/>
        <end position="616"/>
    </location>
</feature>
<proteinExistence type="predicted"/>
<dbReference type="InParanoid" id="Q75AQ2"/>
<protein>
    <submittedName>
        <fullName evidence="3">ADL132Wp</fullName>
    </submittedName>
</protein>
<keyword evidence="2" id="KW-0812">Transmembrane</keyword>
<dbReference type="OrthoDB" id="4035953at2759"/>
<sequence length="663" mass="72150">MAVTTDGLQRRSDSEDCSGSSCEKPVDSMSGNSLLIGVVVPVVVILIGMAIVMFKVWKKGKKEALEDDDPRFYGESEFLPDFHETSDVYPMQDKPPVMPASGNGLESLKPPGYAMQRTVSSQGSSYASSPVDPFQLPEVDDRDSLRTYARNLQTEPAGYALASAPKAPLLTSSPPPPTVRPYLESNGSFVTSTSRFDVDTALTQPHMDAMSVLQYSKQLANDPTVNYSQYNPTAPPPARSAIPDVAKSRTPVQQTRETSPVLTAPLVRQETSLISAQVPSEDSFEFEERRSIENLGTDIKVKGSARGPVEAPETASKPGAPGLNKMASDRPTNLRVQTDALPNGGQKAVSPQASKTLKFKMADDDETYATQMSPDDSNSIDRIKSIYQVYLDRNGTARRAPDASEADGQEFYAGFAHDAQAVTQAGVGAKEELSKDTSPNAHTSAAQHKRAVSSIYSDGQRQRDFMNEQDNLSVVPPLPQEFAHPQEKENVEVLPSPSNLPEAMTALSLTSFKKPTQARSPNMTSLQQHSFNRPFNPVDHPEAFQHEDTESQGLLAGENNPPSRILPHHLRQSVVMTHPMMLGQKPVFKPAGSFRQVSNDRSNSLSSQGKANASNWQANSRVSGLLELSDTMQPASVGIVLPSARSQNDLRKELEKSHNYSVI</sequence>
<reference evidence="3 4" key="1">
    <citation type="journal article" date="2004" name="Science">
        <title>The Ashbya gossypii genome as a tool for mapping the ancient Saccharomyces cerevisiae genome.</title>
        <authorList>
            <person name="Dietrich F.S."/>
            <person name="Voegeli S."/>
            <person name="Brachat S."/>
            <person name="Lerch A."/>
            <person name="Gates K."/>
            <person name="Steiner S."/>
            <person name="Mohr C."/>
            <person name="Pohlmann R."/>
            <person name="Luedi P."/>
            <person name="Choi S."/>
            <person name="Wing R.A."/>
            <person name="Flavier A."/>
            <person name="Gaffney T.D."/>
            <person name="Philippsen P."/>
        </authorList>
    </citation>
    <scope>NUCLEOTIDE SEQUENCE [LARGE SCALE GENOMIC DNA]</scope>
    <source>
        <strain evidence="4">ATCC 10895 / CBS 109.51 / FGSC 9923 / NRRL Y-1056</strain>
    </source>
</reference>
<dbReference type="eggNOG" id="ENOG502REX9">
    <property type="taxonomic scope" value="Eukaryota"/>
</dbReference>
<dbReference type="AlphaFoldDB" id="Q75AQ2"/>
<dbReference type="Pfam" id="PF08693">
    <property type="entry name" value="SKG6"/>
    <property type="match status" value="1"/>
</dbReference>
<feature type="region of interest" description="Disordered" evidence="1">
    <location>
        <begin position="336"/>
        <end position="355"/>
    </location>
</feature>
<dbReference type="KEGG" id="ago:AGOS_ADL132W"/>
<accession>Q75AQ2</accession>
<evidence type="ECO:0000256" key="2">
    <source>
        <dbReference type="SAM" id="Phobius"/>
    </source>
</evidence>
<keyword evidence="2" id="KW-1133">Transmembrane helix</keyword>
<dbReference type="GeneID" id="4620107"/>
<feature type="region of interest" description="Disordered" evidence="1">
    <location>
        <begin position="427"/>
        <end position="455"/>
    </location>
</feature>
<organism evidence="3 4">
    <name type="scientific">Eremothecium gossypii (strain ATCC 10895 / CBS 109.51 / FGSC 9923 / NRRL Y-1056)</name>
    <name type="common">Yeast</name>
    <name type="synonym">Ashbya gossypii</name>
    <dbReference type="NCBI Taxonomy" id="284811"/>
    <lineage>
        <taxon>Eukaryota</taxon>
        <taxon>Fungi</taxon>
        <taxon>Dikarya</taxon>
        <taxon>Ascomycota</taxon>
        <taxon>Saccharomycotina</taxon>
        <taxon>Saccharomycetes</taxon>
        <taxon>Saccharomycetales</taxon>
        <taxon>Saccharomycetaceae</taxon>
        <taxon>Eremothecium</taxon>
    </lineage>
</organism>
<keyword evidence="2" id="KW-0472">Membrane</keyword>